<feature type="region of interest" description="Disordered" evidence="3">
    <location>
        <begin position="1393"/>
        <end position="1480"/>
    </location>
</feature>
<dbReference type="GO" id="GO:0003677">
    <property type="term" value="F:DNA binding"/>
    <property type="evidence" value="ECO:0007669"/>
    <property type="project" value="InterPro"/>
</dbReference>
<feature type="region of interest" description="Disordered" evidence="3">
    <location>
        <begin position="187"/>
        <end position="269"/>
    </location>
</feature>
<feature type="region of interest" description="Disordered" evidence="3">
    <location>
        <begin position="1"/>
        <end position="33"/>
    </location>
</feature>
<protein>
    <recommendedName>
        <fullName evidence="6">SET binding protein 1</fullName>
    </recommendedName>
</protein>
<feature type="compositionally biased region" description="Basic and acidic residues" evidence="3">
    <location>
        <begin position="1"/>
        <end position="16"/>
    </location>
</feature>
<feature type="compositionally biased region" description="Polar residues" evidence="3">
    <location>
        <begin position="628"/>
        <end position="642"/>
    </location>
</feature>
<feature type="compositionally biased region" description="Low complexity" evidence="3">
    <location>
        <begin position="1290"/>
        <end position="1306"/>
    </location>
</feature>
<reference evidence="4" key="1">
    <citation type="submission" date="2021-04" db="EMBL/GenBank/DDBJ databases">
        <authorList>
            <consortium name="Wellcome Sanger Institute Data Sharing"/>
        </authorList>
    </citation>
    <scope>NUCLEOTIDE SEQUENCE [LARGE SCALE GENOMIC DNA]</scope>
</reference>
<feature type="compositionally biased region" description="Polar residues" evidence="3">
    <location>
        <begin position="896"/>
        <end position="922"/>
    </location>
</feature>
<dbReference type="PANTHER" id="PTHR46147:SF2">
    <property type="entry name" value="SET-BINDING PROTEIN"/>
    <property type="match status" value="1"/>
</dbReference>
<feature type="region of interest" description="Disordered" evidence="3">
    <location>
        <begin position="783"/>
        <end position="866"/>
    </location>
</feature>
<dbReference type="GO" id="GO:0005654">
    <property type="term" value="C:nucleoplasm"/>
    <property type="evidence" value="ECO:0007669"/>
    <property type="project" value="TreeGrafter"/>
</dbReference>
<feature type="compositionally biased region" description="Basic and acidic residues" evidence="3">
    <location>
        <begin position="414"/>
        <end position="423"/>
    </location>
</feature>
<keyword evidence="5" id="KW-1185">Reference proteome</keyword>
<dbReference type="InParanoid" id="A0A665WDE8"/>
<evidence type="ECO:0000313" key="4">
    <source>
        <dbReference type="Ensembl" id="ENSENLP00000041785.1"/>
    </source>
</evidence>
<dbReference type="OrthoDB" id="9937744at2759"/>
<name>A0A665WDE8_ECHNA</name>
<keyword evidence="2" id="KW-0539">Nucleus</keyword>
<dbReference type="RefSeq" id="XP_029366229.1">
    <property type="nucleotide sequence ID" value="XM_029510369.1"/>
</dbReference>
<feature type="compositionally biased region" description="Basic and acidic residues" evidence="3">
    <location>
        <begin position="328"/>
        <end position="390"/>
    </location>
</feature>
<feature type="compositionally biased region" description="Basic and acidic residues" evidence="3">
    <location>
        <begin position="451"/>
        <end position="480"/>
    </location>
</feature>
<feature type="region of interest" description="Disordered" evidence="3">
    <location>
        <begin position="1341"/>
        <end position="1366"/>
    </location>
</feature>
<accession>A0A665WDE8</accession>
<feature type="compositionally biased region" description="Polar residues" evidence="3">
    <location>
        <begin position="1348"/>
        <end position="1357"/>
    </location>
</feature>
<sequence>MEPKDLVGSARPKEVELQGGRVGPNEEDQEGARGIGLVCNDDVINGAISEGEGLEEQGEGLLEEQEFSIKEASFQEGSLKLKIQTTKRTKKPPKSLENYICPPEIRMTIRPQVGEGKVGRQGRAGGGTGPGRGQKDEERGPPRKRTYERQFRMPEQREGGLLQLLGDHTPPKHQLRSSLLPAHTLSHAQQNTQHTLTQQVQHTHAHQHQINPDWITSTAPTVSPANPTDSEPARDLAGASRSTLLDPTQPFSRTAARSPSPQRSLTPDLQLPVVTDASILNLTSLSRGRGLQEVSEQLFGNIKRKYGRKDSQRMHYNPHSADTPWGRQTEKGSESPSNSEERQKYRQEETAERFHEEREERRKEERERTIAGRRGDEEDRGLHTLSEDGKGRKRRRRPSFDESFSIEELSQQRQDPDTTEKHQPGPPEPKVAHKMETHKNDSRLMSQADVSGEKTEKVERADKGDKREKGERADRAERGETVTSGTDPESALSANRMKKNPLGRPKMSTESLKHRESIHNLINKPSLNTNPRLPSPNPSPSPRASISPSPSPKPRANISPIPSPRPRAALSPSPSHSTSSTASSRASKAKDRWSYLKAKSHASLMSPQRENRHSPSALTDPPSAFPITPSSPLYTNTDSLTVHTPVKRKRGRPKKQPLLTVETIHEGTSTSPPSPLAQETSAMLNRRKKTHTLNTLMQMTSTSTSANSNSLKLKRGRGYSRPVNKLKLGKMQSILNEILSGTSPNGTLALKSSSSPVTSAMSAMASTIEARLGKQINVSKRGTIYIGKKRGRKPRAETQGSNLPQTTRDKPPMSVSTSLYENPVVPSSSPCSSAPSMRASHSDATMPSLQPISALPSKTPSRGFLSGGWKLSPPRLLANSPSHLSEGASVKEVTLSPISESHSEETIPSDSGIGTDNNSTSDQTEKGPASRRRYSFDLCGFEAVEAAALEASNRGSRTRCERQVTAVDNFLSQQEKKQKHHRRKRKCLQSRDHLHFLSELEEVVLKLQQLRVSHRRYTCYPQHPYPSIFRLNFHHYYPVTYDSYPCDSSSYLRRSADLKAKRRRGRPAKASEPITSKLPFVQGYGYPLAGGNFYAPYAMPYASPLSLGYFPPAPPFYLPHHSLGPAPPSPFMRPAVPPPKAFHSSGHSKLQPGAKLRSATGPLQGPSVRGEGLGGLGSGSAGSLAGVRIHKRKHKHKHKHKDEPLLSPRDRQELGGLFSGAKTTARLSMLSDRRDPSSQGSSKHLEKQRVSVRGSSLGSSLGMFESDQLSTHSLADSQFRSRQTGQPINSFMSSYSSQSQRSESASDLFLGSREDDCSGRSRKTRLAVFGEQGLMSFQTARQEPGQMNKCSSPSLTGVPSKRRYKRREVEQIQKDVRRMHSLNFEHVQKILRAKRLQRQAKTGNNVIKRRPGRPRKQPLEESEPTNRREEDRADGRGLDILASRRGDGRTLGMPVLERCDDLPGRQSLRPNLSPEPLEFSNHDSISATIETVVHQARSVTPLAKGGKRRGRGHSRDELWAPSSQ</sequence>
<proteinExistence type="predicted"/>
<dbReference type="PANTHER" id="PTHR46147">
    <property type="entry name" value="HISTONE-LYSINE N-METHYLTRANSFERASE ASH1"/>
    <property type="match status" value="1"/>
</dbReference>
<dbReference type="RefSeq" id="XP_029366228.1">
    <property type="nucleotide sequence ID" value="XM_029510368.1"/>
</dbReference>
<evidence type="ECO:0000256" key="3">
    <source>
        <dbReference type="SAM" id="MobiDB-lite"/>
    </source>
</evidence>
<feature type="compositionally biased region" description="Basic and acidic residues" evidence="3">
    <location>
        <begin position="430"/>
        <end position="442"/>
    </location>
</feature>
<feature type="compositionally biased region" description="Basic and acidic residues" evidence="3">
    <location>
        <begin position="133"/>
        <end position="151"/>
    </location>
</feature>
<feature type="compositionally biased region" description="Polar residues" evidence="3">
    <location>
        <begin position="240"/>
        <end position="267"/>
    </location>
</feature>
<feature type="compositionally biased region" description="Basic residues" evidence="3">
    <location>
        <begin position="645"/>
        <end position="655"/>
    </location>
</feature>
<gene>
    <name evidence="4" type="primary">setbp1</name>
</gene>
<organism evidence="4 5">
    <name type="scientific">Echeneis naucrates</name>
    <name type="common">Live sharksucker</name>
    <dbReference type="NCBI Taxonomy" id="173247"/>
    <lineage>
        <taxon>Eukaryota</taxon>
        <taxon>Metazoa</taxon>
        <taxon>Chordata</taxon>
        <taxon>Craniata</taxon>
        <taxon>Vertebrata</taxon>
        <taxon>Euteleostomi</taxon>
        <taxon>Actinopterygii</taxon>
        <taxon>Neopterygii</taxon>
        <taxon>Teleostei</taxon>
        <taxon>Neoteleostei</taxon>
        <taxon>Acanthomorphata</taxon>
        <taxon>Carangaria</taxon>
        <taxon>Carangiformes</taxon>
        <taxon>Echeneidae</taxon>
        <taxon>Echeneis</taxon>
    </lineage>
</organism>
<evidence type="ECO:0000256" key="2">
    <source>
        <dbReference type="ARBA" id="ARBA00023242"/>
    </source>
</evidence>
<feature type="compositionally biased region" description="Low complexity" evidence="3">
    <location>
        <begin position="823"/>
        <end position="836"/>
    </location>
</feature>
<feature type="compositionally biased region" description="Basic residues" evidence="3">
    <location>
        <begin position="1188"/>
        <end position="1200"/>
    </location>
</feature>
<feature type="region of interest" description="Disordered" evidence="3">
    <location>
        <begin position="1139"/>
        <end position="1260"/>
    </location>
</feature>
<feature type="region of interest" description="Disordered" evidence="3">
    <location>
        <begin position="1276"/>
        <end position="1316"/>
    </location>
</feature>
<dbReference type="GO" id="GO:0006355">
    <property type="term" value="P:regulation of DNA-templated transcription"/>
    <property type="evidence" value="ECO:0007669"/>
    <property type="project" value="TreeGrafter"/>
</dbReference>
<evidence type="ECO:0000256" key="1">
    <source>
        <dbReference type="ARBA" id="ARBA00004123"/>
    </source>
</evidence>
<feature type="compositionally biased region" description="Low complexity" evidence="3">
    <location>
        <begin position="542"/>
        <end position="586"/>
    </location>
</feature>
<feature type="compositionally biased region" description="Polar residues" evidence="3">
    <location>
        <begin position="214"/>
        <end position="229"/>
    </location>
</feature>
<feature type="compositionally biased region" description="Gly residues" evidence="3">
    <location>
        <begin position="1171"/>
        <end position="1180"/>
    </location>
</feature>
<feature type="compositionally biased region" description="Low complexity" evidence="3">
    <location>
        <begin position="187"/>
        <end position="202"/>
    </location>
</feature>
<feature type="region of interest" description="Disordered" evidence="3">
    <location>
        <begin position="895"/>
        <end position="931"/>
    </location>
</feature>
<comment type="subcellular location">
    <subcellularLocation>
        <location evidence="1">Nucleus</location>
    </subcellularLocation>
</comment>
<dbReference type="SMART" id="SM00384">
    <property type="entry name" value="AT_hook"/>
    <property type="match status" value="4"/>
</dbReference>
<dbReference type="CTD" id="26040"/>
<feature type="compositionally biased region" description="Basic and acidic residues" evidence="3">
    <location>
        <begin position="1201"/>
        <end position="1213"/>
    </location>
</feature>
<evidence type="ECO:0000313" key="5">
    <source>
        <dbReference type="Proteomes" id="UP000472264"/>
    </source>
</evidence>
<dbReference type="FunCoup" id="A0A665WDE8">
    <property type="interactions" value="771"/>
</dbReference>
<feature type="compositionally biased region" description="Polar residues" evidence="3">
    <location>
        <begin position="1276"/>
        <end position="1289"/>
    </location>
</feature>
<feature type="compositionally biased region" description="Polar residues" evidence="3">
    <location>
        <begin position="842"/>
        <end position="860"/>
    </location>
</feature>
<feature type="compositionally biased region" description="Gly residues" evidence="3">
    <location>
        <begin position="122"/>
        <end position="132"/>
    </location>
</feature>
<feature type="compositionally biased region" description="Basic and acidic residues" evidence="3">
    <location>
        <begin position="1424"/>
        <end position="1448"/>
    </location>
</feature>
<feature type="region of interest" description="Disordered" evidence="3">
    <location>
        <begin position="305"/>
        <end position="656"/>
    </location>
</feature>
<dbReference type="OMA" id="QEPEQMN"/>
<evidence type="ECO:0008006" key="6">
    <source>
        <dbReference type="Google" id="ProtNLM"/>
    </source>
</evidence>
<dbReference type="Proteomes" id="UP000472264">
    <property type="component" value="Chromosome 9"/>
</dbReference>
<feature type="region of interest" description="Disordered" evidence="3">
    <location>
        <begin position="1496"/>
        <end position="1524"/>
    </location>
</feature>
<feature type="compositionally biased region" description="Low complexity" evidence="3">
    <location>
        <begin position="1251"/>
        <end position="1260"/>
    </location>
</feature>
<feature type="compositionally biased region" description="Basic residues" evidence="3">
    <location>
        <begin position="1407"/>
        <end position="1416"/>
    </location>
</feature>
<feature type="region of interest" description="Disordered" evidence="3">
    <location>
        <begin position="110"/>
        <end position="151"/>
    </location>
</feature>
<reference evidence="4" key="2">
    <citation type="submission" date="2025-08" db="UniProtKB">
        <authorList>
            <consortium name="Ensembl"/>
        </authorList>
    </citation>
    <scope>IDENTIFICATION</scope>
</reference>
<dbReference type="GeneID" id="115048684"/>
<dbReference type="Ensembl" id="ENSENLT00000042865.1">
    <property type="protein sequence ID" value="ENSENLP00000041785.1"/>
    <property type="gene ID" value="ENSENLG00000017909.1"/>
</dbReference>
<dbReference type="GO" id="GO:0042800">
    <property type="term" value="F:histone H3K4 methyltransferase activity"/>
    <property type="evidence" value="ECO:0007669"/>
    <property type="project" value="TreeGrafter"/>
</dbReference>
<reference evidence="4" key="3">
    <citation type="submission" date="2025-09" db="UniProtKB">
        <authorList>
            <consortium name="Ensembl"/>
        </authorList>
    </citation>
    <scope>IDENTIFICATION</scope>
</reference>
<dbReference type="InterPro" id="IPR017956">
    <property type="entry name" value="AT_hook_DNA-bd_motif"/>
</dbReference>